<dbReference type="InterPro" id="IPR010816">
    <property type="entry name" value="Het-C"/>
</dbReference>
<organism evidence="1 2">
    <name type="scientific">Flavobacterium ardleyense</name>
    <dbReference type="NCBI Taxonomy" id="2038737"/>
    <lineage>
        <taxon>Bacteria</taxon>
        <taxon>Pseudomonadati</taxon>
        <taxon>Bacteroidota</taxon>
        <taxon>Flavobacteriia</taxon>
        <taxon>Flavobacteriales</taxon>
        <taxon>Flavobacteriaceae</taxon>
        <taxon>Flavobacterium</taxon>
    </lineage>
</organism>
<gene>
    <name evidence="1" type="ORF">ACFSX9_05825</name>
</gene>
<proteinExistence type="predicted"/>
<dbReference type="Pfam" id="PF07217">
    <property type="entry name" value="Het-C"/>
    <property type="match status" value="1"/>
</dbReference>
<dbReference type="EMBL" id="JBHUOL010000012">
    <property type="protein sequence ID" value="MFD2908249.1"/>
    <property type="molecule type" value="Genomic_DNA"/>
</dbReference>
<dbReference type="Proteomes" id="UP001597549">
    <property type="component" value="Unassembled WGS sequence"/>
</dbReference>
<keyword evidence="2" id="KW-1185">Reference proteome</keyword>
<protein>
    <submittedName>
        <fullName evidence="1">HET-C-related protein</fullName>
    </submittedName>
</protein>
<name>A0ABW5Z5Y8_9FLAO</name>
<evidence type="ECO:0000313" key="2">
    <source>
        <dbReference type="Proteomes" id="UP001597549"/>
    </source>
</evidence>
<sequence length="1082" mass="124583">MGITKQAKNIAIYAKTEYIVRAKELEELADKVNYEAQKDNLVLTSSKRVDLKGEEGGVKRDTYSPEELVIEESEFLLESKFALEQLFAFAEKDSKAMFCSWMASIFGEDIPLKAYEKLYQDASNKKESIKPKITVALGLDVPGYGATYYTGKNKKFKNHVIISEGFITNALKDNVYQKLLLIALVEEFGHHLDYLLRNEYSSKGGDAKKDEGAIFSGRMNRKYKKYYIDPVQVKEQHYATATIEGAEKELIWDFEDLHVKLKEFVDNREEKDDHYYAGYEFFGAGIGDTMHGLGHQHIENVALGKIKRYEDDDKGVNAERAQIYFGNWLRDFSQFVDPMIVRPTANAMAMMSDEYDIKIRTSEERKILLSDLSKILETNSGNSNTYRIYALPYLKYTTNKYLFYGIIPTSAAIDFSFTAMSPVQLSREAVTSLVELIAVKEFGNKQIKDDEADNKTQNYFKYLKTFREQYAPITTDLLGVYRPEEHIDNPAALHYTLICEEIDEKNKKKGTNKPHPPKNFNHDLDEAFVKDPVEEQWGGLEGKTGIINYVRGFKGNDPFESAFSCFLRFIDASDPETPKGLINFGAALHILEDYFAHSNFTEIAIMKVYDPEVFPWNNMDSTFVTGQLKKHKANSASNSFEQHAKIDVTKAQFRTLENPDLWTNAVKNFMVKYKDKLPSQKTIITEGLDGRKTYTFPPLMQKIRMADEKTHPSDYYKSLGNENPYDNKGLYYAAAACTYIQTGSFGMLDTMASITPKIIQKIFDKEQDNEQSLKFGERTFNDALIYEMLKDISNAQEADSKEKILKYKGKDDNLYSDAFLNYLNIRDYINSYDYIKDKLKDLMNSTGMLDYITDYVDVIENTLKHYMWLQGIGLIDDFQTYQDNQLTLLEEGNWKVRKYGPTHTQLAKDSALHPLHPLAVKLAEVAVHEVGKLFVKKDFKGIKDLADKFLFQHPMYTSWMDEQVIDWCKNNKTPVLLARQPSIVLLGIRHGFEEMASLYEQLSKMRNYEVTIQIEETFESLYSLIPKKWNEGWERLNKLYAAQGLETLKIKKAHQKAVDFMKTVSHGHEHKPQPFSKHNKGK</sequence>
<evidence type="ECO:0000313" key="1">
    <source>
        <dbReference type="EMBL" id="MFD2908249.1"/>
    </source>
</evidence>
<dbReference type="RefSeq" id="WP_379805601.1">
    <property type="nucleotide sequence ID" value="NZ_JBHUOL010000012.1"/>
</dbReference>
<accession>A0ABW5Z5Y8</accession>
<reference evidence="2" key="1">
    <citation type="journal article" date="2019" name="Int. J. Syst. Evol. Microbiol.">
        <title>The Global Catalogue of Microorganisms (GCM) 10K type strain sequencing project: providing services to taxonomists for standard genome sequencing and annotation.</title>
        <authorList>
            <consortium name="The Broad Institute Genomics Platform"/>
            <consortium name="The Broad Institute Genome Sequencing Center for Infectious Disease"/>
            <person name="Wu L."/>
            <person name="Ma J."/>
        </authorList>
    </citation>
    <scope>NUCLEOTIDE SEQUENCE [LARGE SCALE GENOMIC DNA]</scope>
    <source>
        <strain evidence="2">KCTC 52644</strain>
    </source>
</reference>
<comment type="caution">
    <text evidence="1">The sequence shown here is derived from an EMBL/GenBank/DDBJ whole genome shotgun (WGS) entry which is preliminary data.</text>
</comment>